<proteinExistence type="predicted"/>
<protein>
    <recommendedName>
        <fullName evidence="5">Antibiotic ABC transporter</fullName>
    </recommendedName>
</protein>
<dbReference type="Proteomes" id="UP000182944">
    <property type="component" value="Unassembled WGS sequence"/>
</dbReference>
<sequence>MKTMMVDPVMSMRLWSDFCRMGFEAQYVMAVRMAGLCGMMPQRRGENFRMVAEKGDAARESVGAALRSAATGARADEILAAALKPYGRRTRANARRLSRR</sequence>
<dbReference type="RefSeq" id="WP_036700470.1">
    <property type="nucleotide sequence ID" value="NZ_FNNA01000001.1"/>
</dbReference>
<accession>A0A099GF13</accession>
<evidence type="ECO:0000313" key="3">
    <source>
        <dbReference type="Proteomes" id="UP000029858"/>
    </source>
</evidence>
<dbReference type="EMBL" id="JRKQ01000017">
    <property type="protein sequence ID" value="KGJ22872.1"/>
    <property type="molecule type" value="Genomic_DNA"/>
</dbReference>
<reference evidence="4" key="4">
    <citation type="submission" date="2016-10" db="EMBL/GenBank/DDBJ databases">
        <authorList>
            <person name="Varghese N."/>
            <person name="Submissions S."/>
        </authorList>
    </citation>
    <scope>NUCLEOTIDE SEQUENCE [LARGE SCALE GENOMIC DNA]</scope>
    <source>
        <strain evidence="4">DSM 29303</strain>
    </source>
</reference>
<accession>A0A099GJZ8</accession>
<dbReference type="EMBL" id="FNNA01000001">
    <property type="protein sequence ID" value="SDW30158.1"/>
    <property type="molecule type" value="Genomic_DNA"/>
</dbReference>
<reference evidence="1 3" key="1">
    <citation type="submission" date="2014-09" db="EMBL/GenBank/DDBJ databases">
        <authorList>
            <person name="McGinnis J.M."/>
            <person name="Wolfgang W.J."/>
        </authorList>
    </citation>
    <scope>NUCLEOTIDE SEQUENCE [LARGE SCALE GENOMIC DNA]</scope>
    <source>
        <strain evidence="1 3">5503</strain>
    </source>
</reference>
<organism evidence="1 3">
    <name type="scientific">Paracoccus sanguinis</name>
    <dbReference type="NCBI Taxonomy" id="1545044"/>
    <lineage>
        <taxon>Bacteria</taxon>
        <taxon>Pseudomonadati</taxon>
        <taxon>Pseudomonadota</taxon>
        <taxon>Alphaproteobacteria</taxon>
        <taxon>Rhodobacterales</taxon>
        <taxon>Paracoccaceae</taxon>
        <taxon>Paracoccus</taxon>
    </lineage>
</organism>
<evidence type="ECO:0000313" key="4">
    <source>
        <dbReference type="Proteomes" id="UP000182944"/>
    </source>
</evidence>
<gene>
    <name evidence="1" type="ORF">IX56_05450</name>
    <name evidence="2" type="ORF">SAMN05444276_101610</name>
</gene>
<evidence type="ECO:0008006" key="5">
    <source>
        <dbReference type="Google" id="ProtNLM"/>
    </source>
</evidence>
<dbReference type="AlphaFoldDB" id="A0A099GF13"/>
<reference evidence="1 3" key="2">
    <citation type="submission" date="2014-10" db="EMBL/GenBank/DDBJ databases">
        <title>Paracoccus sanguinis sp. nov., isolated from clinical specimens of New York State patients.</title>
        <authorList>
            <person name="Mingle L.A."/>
            <person name="Cole J.A."/>
            <person name="Lapierre P."/>
            <person name="Musser K.A."/>
        </authorList>
    </citation>
    <scope>NUCLEOTIDE SEQUENCE [LARGE SCALE GENOMIC DNA]</scope>
    <source>
        <strain evidence="1 3">5503</strain>
    </source>
</reference>
<dbReference type="Proteomes" id="UP000029858">
    <property type="component" value="Unassembled WGS sequence"/>
</dbReference>
<evidence type="ECO:0000313" key="2">
    <source>
        <dbReference type="EMBL" id="SDW30158.1"/>
    </source>
</evidence>
<reference evidence="2" key="3">
    <citation type="submission" date="2016-10" db="EMBL/GenBank/DDBJ databases">
        <authorList>
            <person name="de Groot N.N."/>
        </authorList>
    </citation>
    <scope>NUCLEOTIDE SEQUENCE [LARGE SCALE GENOMIC DNA]</scope>
    <source>
        <strain evidence="2">DSM 29303</strain>
    </source>
</reference>
<accession>A0A099G744</accession>
<keyword evidence="4" id="KW-1185">Reference proteome</keyword>
<name>A0A099GF13_9RHOB</name>
<dbReference type="STRING" id="1545044.SAMN05444276_101610"/>
<evidence type="ECO:0000313" key="1">
    <source>
        <dbReference type="EMBL" id="KGJ22872.1"/>
    </source>
</evidence>